<dbReference type="RefSeq" id="WP_084641532.1">
    <property type="nucleotide sequence ID" value="NZ_QHHU01000015.1"/>
</dbReference>
<keyword evidence="1" id="KW-0560">Oxidoreductase</keyword>
<dbReference type="Gene3D" id="1.20.140.10">
    <property type="entry name" value="Butyryl-CoA Dehydrogenase, subunit A, domain 3"/>
    <property type="match status" value="1"/>
</dbReference>
<dbReference type="Pfam" id="PF08028">
    <property type="entry name" value="Acyl-CoA_dh_2"/>
    <property type="match status" value="1"/>
</dbReference>
<protein>
    <recommendedName>
        <fullName evidence="2">Acyl-CoA dehydrogenase C-terminal domain-containing protein</fullName>
    </recommendedName>
</protein>
<reference evidence="3 4" key="1">
    <citation type="submission" date="2018-05" db="EMBL/GenBank/DDBJ databases">
        <title>Evolution of GPA BGCs.</title>
        <authorList>
            <person name="Waglechner N."/>
            <person name="Wright G.D."/>
        </authorList>
    </citation>
    <scope>NUCLEOTIDE SEQUENCE [LARGE SCALE GENOMIC DNA]</scope>
    <source>
        <strain evidence="3 4">DSM 5908</strain>
    </source>
</reference>
<dbReference type="EMBL" id="QHHU01000015">
    <property type="protein sequence ID" value="RSM45748.1"/>
    <property type="molecule type" value="Genomic_DNA"/>
</dbReference>
<dbReference type="Proteomes" id="UP000286716">
    <property type="component" value="Unassembled WGS sequence"/>
</dbReference>
<dbReference type="GO" id="GO:0016491">
    <property type="term" value="F:oxidoreductase activity"/>
    <property type="evidence" value="ECO:0007669"/>
    <property type="project" value="UniProtKB-KW"/>
</dbReference>
<proteinExistence type="predicted"/>
<evidence type="ECO:0000313" key="4">
    <source>
        <dbReference type="Proteomes" id="UP000286716"/>
    </source>
</evidence>
<comment type="caution">
    <text evidence="3">The sequence shown here is derived from an EMBL/GenBank/DDBJ whole genome shotgun (WGS) entry which is preliminary data.</text>
</comment>
<dbReference type="InterPro" id="IPR013107">
    <property type="entry name" value="Acyl-CoA_DH_C"/>
</dbReference>
<keyword evidence="4" id="KW-1185">Reference proteome</keyword>
<gene>
    <name evidence="3" type="ORF">DMA12_12780</name>
</gene>
<sequence length="39" mass="4166">MLHGAGGSSIYSGMPIQRIFRDVHAISQHALRLAEGNSS</sequence>
<dbReference type="AlphaFoldDB" id="A0A428WRT5"/>
<evidence type="ECO:0000259" key="2">
    <source>
        <dbReference type="Pfam" id="PF08028"/>
    </source>
</evidence>
<accession>A0A428WRT5</accession>
<organism evidence="3 4">
    <name type="scientific">Amycolatopsis balhimycina DSM 5908</name>
    <dbReference type="NCBI Taxonomy" id="1081091"/>
    <lineage>
        <taxon>Bacteria</taxon>
        <taxon>Bacillati</taxon>
        <taxon>Actinomycetota</taxon>
        <taxon>Actinomycetes</taxon>
        <taxon>Pseudonocardiales</taxon>
        <taxon>Pseudonocardiaceae</taxon>
        <taxon>Amycolatopsis</taxon>
    </lineage>
</organism>
<feature type="domain" description="Acyl-CoA dehydrogenase C-terminal" evidence="2">
    <location>
        <begin position="4"/>
        <end position="31"/>
    </location>
</feature>
<evidence type="ECO:0000256" key="1">
    <source>
        <dbReference type="ARBA" id="ARBA00023002"/>
    </source>
</evidence>
<evidence type="ECO:0000313" key="3">
    <source>
        <dbReference type="EMBL" id="RSM45748.1"/>
    </source>
</evidence>
<name>A0A428WRT5_AMYBA</name>